<organism evidence="3 4">
    <name type="scientific">Mytilus coruscus</name>
    <name type="common">Sea mussel</name>
    <dbReference type="NCBI Taxonomy" id="42192"/>
    <lineage>
        <taxon>Eukaryota</taxon>
        <taxon>Metazoa</taxon>
        <taxon>Spiralia</taxon>
        <taxon>Lophotrochozoa</taxon>
        <taxon>Mollusca</taxon>
        <taxon>Bivalvia</taxon>
        <taxon>Autobranchia</taxon>
        <taxon>Pteriomorphia</taxon>
        <taxon>Mytilida</taxon>
        <taxon>Mytiloidea</taxon>
        <taxon>Mytilidae</taxon>
        <taxon>Mytilinae</taxon>
        <taxon>Mytilus</taxon>
    </lineage>
</organism>
<dbReference type="InterPro" id="IPR000477">
    <property type="entry name" value="RT_dom"/>
</dbReference>
<sequence length="313" mass="35729">MVQCVSINVNGLLDVAKFTKLCAICSENRYDIVALQETFWNPDFIVENKKHWNGEIFFSCSDTNRQGVAFLVSPKSKAYWAVEGDKNSKYFLQLEKYRQENNAIKELENDQGKLLTKSNDVLDEIQDYYKKSVLILRQGCPISALCYVIAAEPLVQAILKNKNIKRIAIPNSDKNSTVFAHADDFTFTVKDKQSIDETFKVLNNYSEASGAKINKQKSEIMCLGSGSISNQELTDYGIKQADEVTQILGIYMGKNSEICDYLNWDSKIKKAKSILYFWSKRELTLHARATILTSLIMSRFYYTLTVCPIPEKY</sequence>
<proteinExistence type="predicted"/>
<protein>
    <submittedName>
        <fullName evidence="3">Uncharacterized protein</fullName>
    </submittedName>
</protein>
<reference evidence="3 4" key="1">
    <citation type="submission" date="2020-06" db="EMBL/GenBank/DDBJ databases">
        <authorList>
            <person name="Li R."/>
            <person name="Bekaert M."/>
        </authorList>
    </citation>
    <scope>NUCLEOTIDE SEQUENCE [LARGE SCALE GENOMIC DNA]</scope>
    <source>
        <strain evidence="4">wild</strain>
    </source>
</reference>
<dbReference type="Pfam" id="PF00078">
    <property type="entry name" value="RVT_1"/>
    <property type="match status" value="1"/>
</dbReference>
<evidence type="ECO:0000313" key="3">
    <source>
        <dbReference type="EMBL" id="CAC5423458.1"/>
    </source>
</evidence>
<dbReference type="SUPFAM" id="SSF56219">
    <property type="entry name" value="DNase I-like"/>
    <property type="match status" value="1"/>
</dbReference>
<name>A0A6J8ESC9_MYTCO</name>
<dbReference type="EMBL" id="CACVKT020009786">
    <property type="protein sequence ID" value="CAC5423458.1"/>
    <property type="molecule type" value="Genomic_DNA"/>
</dbReference>
<dbReference type="Pfam" id="PF03372">
    <property type="entry name" value="Exo_endo_phos"/>
    <property type="match status" value="1"/>
</dbReference>
<dbReference type="PANTHER" id="PTHR31635:SF196">
    <property type="entry name" value="REVERSE TRANSCRIPTASE DOMAIN-CONTAINING PROTEIN-RELATED"/>
    <property type="match status" value="1"/>
</dbReference>
<dbReference type="AlphaFoldDB" id="A0A6J8ESC9"/>
<keyword evidence="4" id="KW-1185">Reference proteome</keyword>
<feature type="domain" description="Reverse transcriptase" evidence="1">
    <location>
        <begin position="77"/>
        <end position="241"/>
    </location>
</feature>
<gene>
    <name evidence="3" type="ORF">MCOR_55463</name>
</gene>
<evidence type="ECO:0000259" key="1">
    <source>
        <dbReference type="Pfam" id="PF00078"/>
    </source>
</evidence>
<dbReference type="Gene3D" id="3.60.10.10">
    <property type="entry name" value="Endonuclease/exonuclease/phosphatase"/>
    <property type="match status" value="1"/>
</dbReference>
<dbReference type="PANTHER" id="PTHR31635">
    <property type="entry name" value="REVERSE TRANSCRIPTASE DOMAIN-CONTAINING PROTEIN-RELATED"/>
    <property type="match status" value="1"/>
</dbReference>
<dbReference type="Proteomes" id="UP000507470">
    <property type="component" value="Unassembled WGS sequence"/>
</dbReference>
<evidence type="ECO:0000259" key="2">
    <source>
        <dbReference type="Pfam" id="PF03372"/>
    </source>
</evidence>
<accession>A0A6J8ESC9</accession>
<dbReference type="GO" id="GO:0003824">
    <property type="term" value="F:catalytic activity"/>
    <property type="evidence" value="ECO:0007669"/>
    <property type="project" value="InterPro"/>
</dbReference>
<dbReference type="InterPro" id="IPR036691">
    <property type="entry name" value="Endo/exonu/phosph_ase_sf"/>
</dbReference>
<feature type="domain" description="Endonuclease/exonuclease/phosphatase" evidence="2">
    <location>
        <begin position="6"/>
        <end position="75"/>
    </location>
</feature>
<dbReference type="InterPro" id="IPR005135">
    <property type="entry name" value="Endo/exonuclease/phosphatase"/>
</dbReference>
<dbReference type="OrthoDB" id="6244150at2759"/>
<evidence type="ECO:0000313" key="4">
    <source>
        <dbReference type="Proteomes" id="UP000507470"/>
    </source>
</evidence>